<dbReference type="Proteomes" id="UP000015102">
    <property type="component" value="Unassembled WGS sequence"/>
</dbReference>
<dbReference type="AlphaFoldDB" id="T1GS25"/>
<evidence type="ECO:0000313" key="2">
    <source>
        <dbReference type="EnsemblMetazoa" id="MESCA006473-PA"/>
    </source>
</evidence>
<feature type="compositionally biased region" description="Low complexity" evidence="1">
    <location>
        <begin position="21"/>
        <end position="32"/>
    </location>
</feature>
<keyword evidence="3" id="KW-1185">Reference proteome</keyword>
<evidence type="ECO:0000313" key="3">
    <source>
        <dbReference type="Proteomes" id="UP000015102"/>
    </source>
</evidence>
<feature type="compositionally biased region" description="Polar residues" evidence="1">
    <location>
        <begin position="33"/>
        <end position="46"/>
    </location>
</feature>
<reference evidence="2" key="2">
    <citation type="submission" date="2015-06" db="UniProtKB">
        <authorList>
            <consortium name="EnsemblMetazoa"/>
        </authorList>
    </citation>
    <scope>IDENTIFICATION</scope>
</reference>
<dbReference type="HOGENOM" id="CLU_2929416_0_0_1"/>
<reference evidence="3" key="1">
    <citation type="submission" date="2013-02" db="EMBL/GenBank/DDBJ databases">
        <authorList>
            <person name="Hughes D."/>
        </authorList>
    </citation>
    <scope>NUCLEOTIDE SEQUENCE</scope>
    <source>
        <strain>Durham</strain>
        <strain evidence="3">NC isolate 2 -- Noor lab</strain>
    </source>
</reference>
<protein>
    <submittedName>
        <fullName evidence="2">Uncharacterized protein</fullName>
    </submittedName>
</protein>
<organism evidence="2 3">
    <name type="scientific">Megaselia scalaris</name>
    <name type="common">Humpbacked fly</name>
    <name type="synonym">Phora scalaris</name>
    <dbReference type="NCBI Taxonomy" id="36166"/>
    <lineage>
        <taxon>Eukaryota</taxon>
        <taxon>Metazoa</taxon>
        <taxon>Ecdysozoa</taxon>
        <taxon>Arthropoda</taxon>
        <taxon>Hexapoda</taxon>
        <taxon>Insecta</taxon>
        <taxon>Pterygota</taxon>
        <taxon>Neoptera</taxon>
        <taxon>Endopterygota</taxon>
        <taxon>Diptera</taxon>
        <taxon>Brachycera</taxon>
        <taxon>Muscomorpha</taxon>
        <taxon>Platypezoidea</taxon>
        <taxon>Phoridae</taxon>
        <taxon>Megaseliini</taxon>
        <taxon>Megaselia</taxon>
    </lineage>
</organism>
<dbReference type="EMBL" id="CAQQ02050169">
    <property type="status" value="NOT_ANNOTATED_CDS"/>
    <property type="molecule type" value="Genomic_DNA"/>
</dbReference>
<feature type="region of interest" description="Disordered" evidence="1">
    <location>
        <begin position="1"/>
        <end position="61"/>
    </location>
</feature>
<proteinExistence type="predicted"/>
<accession>T1GS25</accession>
<name>T1GS25_MEGSC</name>
<sequence length="61" mass="6743">SFDRTSKIRQRTAQAQDLLFGDADNNQNGNDAMTRSFTQQDTSNRSFIPLARVPSAPGSLK</sequence>
<dbReference type="EnsemblMetazoa" id="MESCA006473-RA">
    <property type="protein sequence ID" value="MESCA006473-PA"/>
    <property type="gene ID" value="MESCA006473"/>
</dbReference>
<evidence type="ECO:0000256" key="1">
    <source>
        <dbReference type="SAM" id="MobiDB-lite"/>
    </source>
</evidence>